<accession>X1PMB6</accession>
<gene>
    <name evidence="1" type="ORF">S06H3_46783</name>
</gene>
<dbReference type="InterPro" id="IPR038636">
    <property type="entry name" value="Wzi_sf"/>
</dbReference>
<comment type="caution">
    <text evidence="1">The sequence shown here is derived from an EMBL/GenBank/DDBJ whole genome shotgun (WGS) entry which is preliminary data.</text>
</comment>
<reference evidence="1" key="1">
    <citation type="journal article" date="2014" name="Front. Microbiol.">
        <title>High frequency of phylogenetically diverse reductive dehalogenase-homologous genes in deep subseafloor sedimentary metagenomes.</title>
        <authorList>
            <person name="Kawai M."/>
            <person name="Futagami T."/>
            <person name="Toyoda A."/>
            <person name="Takaki Y."/>
            <person name="Nishi S."/>
            <person name="Hori S."/>
            <person name="Arai W."/>
            <person name="Tsubouchi T."/>
            <person name="Morono Y."/>
            <person name="Uchiyama I."/>
            <person name="Ito T."/>
            <person name="Fujiyama A."/>
            <person name="Inagaki F."/>
            <person name="Takami H."/>
        </authorList>
    </citation>
    <scope>NUCLEOTIDE SEQUENCE</scope>
    <source>
        <strain evidence="1">Expedition CK06-06</strain>
    </source>
</reference>
<protein>
    <submittedName>
        <fullName evidence="1">Uncharacterized protein</fullName>
    </submittedName>
</protein>
<proteinExistence type="predicted"/>
<sequence>IEYLQIKGLVDIPTIRPYEMAWIVSQIDEILINDLELNEIDRRIISCFNPLLIRDEGFSYLIHAKSEYQKNPEYYYGLLDFRAGGQLTDNIRYAQAIRLQRASEIDSFGPRPWKDFQAYLTEGLVKFNAGKIKFNLGRRNFLLGPGYENDLLLSFAPQGYDGYLLFIPAQYFEFYNIFSILNASENRYISIHRLGLNIKGFLKLGFSEAILFGETLEPLYLNPFLPYYFSQWGINKNDNIMWCFDLQISLFNSIIYG</sequence>
<name>X1PMB6_9ZZZZ</name>
<dbReference type="EMBL" id="BARV01029327">
    <property type="protein sequence ID" value="GAI43676.1"/>
    <property type="molecule type" value="Genomic_DNA"/>
</dbReference>
<dbReference type="Gene3D" id="2.40.160.130">
    <property type="entry name" value="Capsule assembly protein Wzi"/>
    <property type="match status" value="1"/>
</dbReference>
<feature type="non-terminal residue" evidence="1">
    <location>
        <position position="1"/>
    </location>
</feature>
<organism evidence="1">
    <name type="scientific">marine sediment metagenome</name>
    <dbReference type="NCBI Taxonomy" id="412755"/>
    <lineage>
        <taxon>unclassified sequences</taxon>
        <taxon>metagenomes</taxon>
        <taxon>ecological metagenomes</taxon>
    </lineage>
</organism>
<feature type="non-terminal residue" evidence="1">
    <location>
        <position position="257"/>
    </location>
</feature>
<evidence type="ECO:0000313" key="1">
    <source>
        <dbReference type="EMBL" id="GAI43676.1"/>
    </source>
</evidence>
<dbReference type="AlphaFoldDB" id="X1PMB6"/>